<dbReference type="Proteomes" id="UP000286848">
    <property type="component" value="Unassembled WGS sequence"/>
</dbReference>
<evidence type="ECO:0000313" key="2">
    <source>
        <dbReference type="Proteomes" id="UP000286848"/>
    </source>
</evidence>
<evidence type="ECO:0000313" key="1">
    <source>
        <dbReference type="EMBL" id="GBG95878.1"/>
    </source>
</evidence>
<accession>A0A401IWJ6</accession>
<dbReference type="AlphaFoldDB" id="A0A401IWJ6"/>
<gene>
    <name evidence="1" type="ORF">LFYK43_23370</name>
</gene>
<sequence length="51" mass="5623">MEQSMLKYVPSGMVLEQSMPKYVPSGIVLAQSFPKLVPKQPISTSEQQAVN</sequence>
<organism evidence="1 2">
    <name type="scientific">Ligilactobacillus salitolerans</name>
    <dbReference type="NCBI Taxonomy" id="1808352"/>
    <lineage>
        <taxon>Bacteria</taxon>
        <taxon>Bacillati</taxon>
        <taxon>Bacillota</taxon>
        <taxon>Bacilli</taxon>
        <taxon>Lactobacillales</taxon>
        <taxon>Lactobacillaceae</taxon>
        <taxon>Ligilactobacillus</taxon>
    </lineage>
</organism>
<keyword evidence="2" id="KW-1185">Reference proteome</keyword>
<name>A0A401IWJ6_9LACO</name>
<protein>
    <submittedName>
        <fullName evidence="1">Uncharacterized protein</fullName>
    </submittedName>
</protein>
<proteinExistence type="predicted"/>
<comment type="caution">
    <text evidence="1">The sequence shown here is derived from an EMBL/GenBank/DDBJ whole genome shotgun (WGS) entry which is preliminary data.</text>
</comment>
<dbReference type="RefSeq" id="WP_158609249.1">
    <property type="nucleotide sequence ID" value="NZ_BFFP01000068.1"/>
</dbReference>
<reference evidence="1 2" key="1">
    <citation type="journal article" date="2019" name="Int. J. Syst. Evol. Microbiol.">
        <title>Lactobacillus salitolerans sp. nov., a novel lactic acid bacterium isolated from spent mushroom substrates.</title>
        <authorList>
            <person name="Tohno M."/>
            <person name="Tanizawa Y."/>
            <person name="Kojima Y."/>
            <person name="Sakamoto M."/>
            <person name="Nakamura Y."/>
            <person name="Ohkuma M."/>
            <person name="Kobayashi H."/>
        </authorList>
    </citation>
    <scope>NUCLEOTIDE SEQUENCE [LARGE SCALE GENOMIC DNA]</scope>
    <source>
        <strain evidence="1 2">YK43</strain>
    </source>
</reference>
<dbReference type="EMBL" id="BFFP01000068">
    <property type="protein sequence ID" value="GBG95878.1"/>
    <property type="molecule type" value="Genomic_DNA"/>
</dbReference>